<dbReference type="RefSeq" id="WP_154509271.1">
    <property type="nucleotide sequence ID" value="NZ_DBFWWU010000062.1"/>
</dbReference>
<reference evidence="2 3" key="1">
    <citation type="submission" date="2019-09" db="EMBL/GenBank/DDBJ databases">
        <title>In-depth cultivation of the pig gut microbiome towards novel bacterial diversity and tailored functional studies.</title>
        <authorList>
            <person name="Wylensek D."/>
            <person name="Hitch T.C.A."/>
            <person name="Clavel T."/>
        </authorList>
    </citation>
    <scope>NUCLEOTIDE SEQUENCE [LARGE SCALE GENOMIC DNA]</scope>
    <source>
        <strain evidence="2 3">PG-178-WT-4</strain>
    </source>
</reference>
<gene>
    <name evidence="2" type="ORF">FYJ44_03770</name>
</gene>
<evidence type="ECO:0000313" key="2">
    <source>
        <dbReference type="EMBL" id="MSS27179.1"/>
    </source>
</evidence>
<dbReference type="Pfam" id="PF02592">
    <property type="entry name" value="Vut_1"/>
    <property type="match status" value="1"/>
</dbReference>
<keyword evidence="1" id="KW-0472">Membrane</keyword>
<dbReference type="Proteomes" id="UP000477488">
    <property type="component" value="Unassembled WGS sequence"/>
</dbReference>
<feature type="transmembrane region" description="Helical" evidence="1">
    <location>
        <begin position="76"/>
        <end position="94"/>
    </location>
</feature>
<accession>A0A6L5XJC2</accession>
<feature type="transmembrane region" description="Helical" evidence="1">
    <location>
        <begin position="106"/>
        <end position="125"/>
    </location>
</feature>
<evidence type="ECO:0000256" key="1">
    <source>
        <dbReference type="SAM" id="Phobius"/>
    </source>
</evidence>
<proteinExistence type="predicted"/>
<feature type="transmembrane region" description="Helical" evidence="1">
    <location>
        <begin position="53"/>
        <end position="70"/>
    </location>
</feature>
<feature type="transmembrane region" description="Helical" evidence="1">
    <location>
        <begin position="131"/>
        <end position="151"/>
    </location>
</feature>
<feature type="transmembrane region" description="Helical" evidence="1">
    <location>
        <begin position="29"/>
        <end position="46"/>
    </location>
</feature>
<keyword evidence="1" id="KW-1133">Transmembrane helix</keyword>
<evidence type="ECO:0000313" key="3">
    <source>
        <dbReference type="Proteomes" id="UP000477488"/>
    </source>
</evidence>
<dbReference type="InterPro" id="IPR003744">
    <property type="entry name" value="YhhQ"/>
</dbReference>
<keyword evidence="3" id="KW-1185">Reference proteome</keyword>
<protein>
    <submittedName>
        <fullName evidence="2">VUT family protein</fullName>
    </submittedName>
</protein>
<sequence>MFSLFTYIALIVGVNYAFAVTPLVELPNGDLWPPVSLIVGFVFVVRDFAQRRVGHHILWAMLAGCVVSWYMASPQLAVASAAAFAVGELGDWALFTFTRKPFSQRILISSLLGAPLDSLVFLLLIGLATPWSIGIMSLSKLAGSFLVFFLVRRRERREAAGMTAQNV</sequence>
<keyword evidence="1" id="KW-0812">Transmembrane</keyword>
<name>A0A6L5XJC2_9BACT</name>
<organism evidence="2 3">
    <name type="scientific">Desulfovibrio porci</name>
    <dbReference type="NCBI Taxonomy" id="2605782"/>
    <lineage>
        <taxon>Bacteria</taxon>
        <taxon>Pseudomonadati</taxon>
        <taxon>Thermodesulfobacteriota</taxon>
        <taxon>Desulfovibrionia</taxon>
        <taxon>Desulfovibrionales</taxon>
        <taxon>Desulfovibrionaceae</taxon>
        <taxon>Desulfovibrio</taxon>
    </lineage>
</organism>
<comment type="caution">
    <text evidence="2">The sequence shown here is derived from an EMBL/GenBank/DDBJ whole genome shotgun (WGS) entry which is preliminary data.</text>
</comment>
<dbReference type="AlphaFoldDB" id="A0A6L5XJC2"/>
<dbReference type="EMBL" id="VUMH01000002">
    <property type="protein sequence ID" value="MSS27179.1"/>
    <property type="molecule type" value="Genomic_DNA"/>
</dbReference>